<dbReference type="GO" id="GO:0016226">
    <property type="term" value="P:iron-sulfur cluster assembly"/>
    <property type="evidence" value="ECO:0007669"/>
    <property type="project" value="TreeGrafter"/>
</dbReference>
<dbReference type="EMBL" id="BRXS01000010">
    <property type="protein sequence ID" value="GLC28459.1"/>
    <property type="molecule type" value="Genomic_DNA"/>
</dbReference>
<evidence type="ECO:0000256" key="2">
    <source>
        <dbReference type="PIRSR" id="PIRSR006487-1"/>
    </source>
</evidence>
<sequence length="400" mass="41612">MTAPTPPSARAVGSAPSAPPTLVRDYGDPATEYAALRTGALLVDRSHRDRWTLRGAKARETLTGLVTNDVAALAAGHGCYAAALTPKGKIIADVRVFAIDGGTAVPPSVDGVRTWLDDVALVVDVPARAAEGWGGMLKKYVNPRLAPYARITEQVRAFGLYGVHARDALAAAFGTPPSALSQLAPYGHATLTSGGEALLVVRVPDLGLDGFEVLVPASAFDAAWARVAGAAPGIVAGGELAYAIARVEAGYPEWGQDVDDGTLPQEANLDELRAISYTKGCYTGQEVVARIHFRGHVNRHLRGLAYPPDGTPVPRGAQLLDEEGRVVGDVRSSMLSPRLGGVALGMVRREVPLGAVLTARWSSTPEDGAAGDGAAAGATADDPRFRTERGVTVGPLPFPL</sequence>
<proteinExistence type="predicted"/>
<keyword evidence="1" id="KW-0809">Transit peptide</keyword>
<gene>
    <name evidence="5" type="ORF">rosag_49720</name>
</gene>
<dbReference type="PANTHER" id="PTHR22602:SF0">
    <property type="entry name" value="TRANSFERASE CAF17, MITOCHONDRIAL-RELATED"/>
    <property type="match status" value="1"/>
</dbReference>
<feature type="domain" description="GCVT N-terminal" evidence="4">
    <location>
        <begin position="117"/>
        <end position="270"/>
    </location>
</feature>
<dbReference type="RefSeq" id="WP_284352857.1">
    <property type="nucleotide sequence ID" value="NZ_BRXS01000010.1"/>
</dbReference>
<feature type="binding site" evidence="2">
    <location>
        <position position="212"/>
    </location>
    <ligand>
        <name>substrate</name>
    </ligand>
</feature>
<feature type="region of interest" description="Disordered" evidence="3">
    <location>
        <begin position="1"/>
        <end position="22"/>
    </location>
</feature>
<keyword evidence="6" id="KW-1185">Reference proteome</keyword>
<protein>
    <submittedName>
        <fullName evidence="5">Glycine cleavage system protein T</fullName>
    </submittedName>
</protein>
<dbReference type="Gene3D" id="3.30.1360.120">
    <property type="entry name" value="Probable tRNA modification gtpase trme, domain 1"/>
    <property type="match status" value="1"/>
</dbReference>
<name>A0AA37Q8C6_9BACT</name>
<organism evidence="5 6">
    <name type="scientific">Roseisolibacter agri</name>
    <dbReference type="NCBI Taxonomy" id="2014610"/>
    <lineage>
        <taxon>Bacteria</taxon>
        <taxon>Pseudomonadati</taxon>
        <taxon>Gemmatimonadota</taxon>
        <taxon>Gemmatimonadia</taxon>
        <taxon>Gemmatimonadales</taxon>
        <taxon>Gemmatimonadaceae</taxon>
        <taxon>Roseisolibacter</taxon>
    </lineage>
</organism>
<dbReference type="AlphaFoldDB" id="A0AA37Q8C6"/>
<feature type="region of interest" description="Disordered" evidence="3">
    <location>
        <begin position="363"/>
        <end position="400"/>
    </location>
</feature>
<evidence type="ECO:0000256" key="1">
    <source>
        <dbReference type="ARBA" id="ARBA00022946"/>
    </source>
</evidence>
<dbReference type="InterPro" id="IPR017703">
    <property type="entry name" value="YgfZ/GCV_T_CS"/>
</dbReference>
<dbReference type="Proteomes" id="UP001161325">
    <property type="component" value="Unassembled WGS sequence"/>
</dbReference>
<dbReference type="PANTHER" id="PTHR22602">
    <property type="entry name" value="TRANSFERASE CAF17, MITOCHONDRIAL-RELATED"/>
    <property type="match status" value="1"/>
</dbReference>
<evidence type="ECO:0000313" key="6">
    <source>
        <dbReference type="Proteomes" id="UP001161325"/>
    </source>
</evidence>
<dbReference type="NCBIfam" id="TIGR03317">
    <property type="entry name" value="ygfZ_signature"/>
    <property type="match status" value="1"/>
</dbReference>
<feature type="domain" description="GCVT N-terminal" evidence="4">
    <location>
        <begin position="30"/>
        <end position="99"/>
    </location>
</feature>
<dbReference type="InterPro" id="IPR045179">
    <property type="entry name" value="YgfZ/GcvT"/>
</dbReference>
<dbReference type="Pfam" id="PF01571">
    <property type="entry name" value="GCV_T"/>
    <property type="match status" value="2"/>
</dbReference>
<dbReference type="PIRSF" id="PIRSF006487">
    <property type="entry name" value="GcvT"/>
    <property type="match status" value="1"/>
</dbReference>
<comment type="caution">
    <text evidence="5">The sequence shown here is derived from an EMBL/GenBank/DDBJ whole genome shotgun (WGS) entry which is preliminary data.</text>
</comment>
<dbReference type="SUPFAM" id="SSF103025">
    <property type="entry name" value="Folate-binding domain"/>
    <property type="match status" value="1"/>
</dbReference>
<dbReference type="InterPro" id="IPR029043">
    <property type="entry name" value="GcvT/YgfZ_C"/>
</dbReference>
<evidence type="ECO:0000313" key="5">
    <source>
        <dbReference type="EMBL" id="GLC28459.1"/>
    </source>
</evidence>
<evidence type="ECO:0000259" key="4">
    <source>
        <dbReference type="Pfam" id="PF01571"/>
    </source>
</evidence>
<dbReference type="InterPro" id="IPR006222">
    <property type="entry name" value="GCVT_N"/>
</dbReference>
<dbReference type="InterPro" id="IPR027266">
    <property type="entry name" value="TrmE/GcvT-like"/>
</dbReference>
<evidence type="ECO:0000256" key="3">
    <source>
        <dbReference type="SAM" id="MobiDB-lite"/>
    </source>
</evidence>
<reference evidence="5" key="1">
    <citation type="submission" date="2022-08" db="EMBL/GenBank/DDBJ databases">
        <title>Draft genome sequencing of Roseisolibacter agri AW1220.</title>
        <authorList>
            <person name="Tobiishi Y."/>
            <person name="Tonouchi A."/>
        </authorList>
    </citation>
    <scope>NUCLEOTIDE SEQUENCE</scope>
    <source>
        <strain evidence="5">AW1220</strain>
    </source>
</reference>
<accession>A0AA37Q8C6</accession>
<dbReference type="SUPFAM" id="SSF101790">
    <property type="entry name" value="Aminomethyltransferase beta-barrel domain"/>
    <property type="match status" value="1"/>
</dbReference>